<evidence type="ECO:0000313" key="3">
    <source>
        <dbReference type="EMBL" id="GGZ99865.1"/>
    </source>
</evidence>
<dbReference type="RefSeq" id="WP_229886969.1">
    <property type="nucleotide sequence ID" value="NZ_BMVX01000056.1"/>
</dbReference>
<evidence type="ECO:0000259" key="2">
    <source>
        <dbReference type="Pfam" id="PF03720"/>
    </source>
</evidence>
<dbReference type="AlphaFoldDB" id="A0A918RKC4"/>
<feature type="compositionally biased region" description="Polar residues" evidence="1">
    <location>
        <begin position="107"/>
        <end position="129"/>
    </location>
</feature>
<dbReference type="Gene3D" id="3.40.50.720">
    <property type="entry name" value="NAD(P)-binding Rossmann-like Domain"/>
    <property type="match status" value="1"/>
</dbReference>
<dbReference type="SUPFAM" id="SSF52413">
    <property type="entry name" value="UDP-glucose/GDP-mannose dehydrogenase C-terminal domain"/>
    <property type="match status" value="1"/>
</dbReference>
<comment type="caution">
    <text evidence="3">The sequence shown here is derived from an EMBL/GenBank/DDBJ whole genome shotgun (WGS) entry which is preliminary data.</text>
</comment>
<organism evidence="3 4">
    <name type="scientific">Streptomyces subrutilus</name>
    <dbReference type="NCBI Taxonomy" id="36818"/>
    <lineage>
        <taxon>Bacteria</taxon>
        <taxon>Bacillati</taxon>
        <taxon>Actinomycetota</taxon>
        <taxon>Actinomycetes</taxon>
        <taxon>Kitasatosporales</taxon>
        <taxon>Streptomycetaceae</taxon>
        <taxon>Streptomyces</taxon>
    </lineage>
</organism>
<evidence type="ECO:0000313" key="4">
    <source>
        <dbReference type="Proteomes" id="UP000634660"/>
    </source>
</evidence>
<dbReference type="EMBL" id="BMVX01000056">
    <property type="protein sequence ID" value="GGZ99865.1"/>
    <property type="molecule type" value="Genomic_DNA"/>
</dbReference>
<dbReference type="GO" id="GO:0016616">
    <property type="term" value="F:oxidoreductase activity, acting on the CH-OH group of donors, NAD or NADP as acceptor"/>
    <property type="evidence" value="ECO:0007669"/>
    <property type="project" value="InterPro"/>
</dbReference>
<feature type="region of interest" description="Disordered" evidence="1">
    <location>
        <begin position="77"/>
        <end position="129"/>
    </location>
</feature>
<name>A0A918RKC4_9ACTN</name>
<dbReference type="Pfam" id="PF03720">
    <property type="entry name" value="UDPG_MGDP_dh_C"/>
    <property type="match status" value="1"/>
</dbReference>
<dbReference type="InterPro" id="IPR014027">
    <property type="entry name" value="UDP-Glc/GDP-Man_DH_C"/>
</dbReference>
<feature type="domain" description="UDP-glucose/GDP-mannose dehydrogenase C-terminal" evidence="2">
    <location>
        <begin position="2"/>
        <end position="58"/>
    </location>
</feature>
<dbReference type="Proteomes" id="UP000634660">
    <property type="component" value="Unassembled WGS sequence"/>
</dbReference>
<sequence>MQKAGAAVTVHDPQAVTTAMQRNPELEYTANLTGSVIEADAVVLATEWPECQQWVEWAAGRAVVRVGSRGAFPASAYVSTGTGQSPQSPQSPPHSRTEGLRRISGRTWLSTGRRQSQRAGDRSPNSLGM</sequence>
<dbReference type="GO" id="GO:0051287">
    <property type="term" value="F:NAD binding"/>
    <property type="evidence" value="ECO:0007669"/>
    <property type="project" value="InterPro"/>
</dbReference>
<reference evidence="3" key="1">
    <citation type="journal article" date="2014" name="Int. J. Syst. Evol. Microbiol.">
        <title>Complete genome sequence of Corynebacterium casei LMG S-19264T (=DSM 44701T), isolated from a smear-ripened cheese.</title>
        <authorList>
            <consortium name="US DOE Joint Genome Institute (JGI-PGF)"/>
            <person name="Walter F."/>
            <person name="Albersmeier A."/>
            <person name="Kalinowski J."/>
            <person name="Ruckert C."/>
        </authorList>
    </citation>
    <scope>NUCLEOTIDE SEQUENCE</scope>
    <source>
        <strain evidence="3">JCM 4834</strain>
    </source>
</reference>
<feature type="compositionally biased region" description="Low complexity" evidence="1">
    <location>
        <begin position="79"/>
        <end position="88"/>
    </location>
</feature>
<proteinExistence type="predicted"/>
<evidence type="ECO:0000256" key="1">
    <source>
        <dbReference type="SAM" id="MobiDB-lite"/>
    </source>
</evidence>
<reference evidence="3" key="2">
    <citation type="submission" date="2020-09" db="EMBL/GenBank/DDBJ databases">
        <authorList>
            <person name="Sun Q."/>
            <person name="Ohkuma M."/>
        </authorList>
    </citation>
    <scope>NUCLEOTIDE SEQUENCE</scope>
    <source>
        <strain evidence="3">JCM 4834</strain>
    </source>
</reference>
<accession>A0A918RKC4</accession>
<protein>
    <recommendedName>
        <fullName evidence="2">UDP-glucose/GDP-mannose dehydrogenase C-terminal domain-containing protein</fullName>
    </recommendedName>
</protein>
<gene>
    <name evidence="3" type="ORF">GCM10010371_68950</name>
</gene>
<dbReference type="InterPro" id="IPR036220">
    <property type="entry name" value="UDP-Glc/GDP-Man_DH_C_sf"/>
</dbReference>